<feature type="compositionally biased region" description="Acidic residues" evidence="10">
    <location>
        <begin position="409"/>
        <end position="429"/>
    </location>
</feature>
<evidence type="ECO:0000256" key="9">
    <source>
        <dbReference type="RuleBase" id="RU364013"/>
    </source>
</evidence>
<keyword evidence="5 9" id="KW-0805">Transcription regulation</keyword>
<comment type="caution">
    <text evidence="13">The sequence shown here is derived from an EMBL/GenBank/DDBJ whole genome shotgun (WGS) entry which is preliminary data.</text>
</comment>
<keyword evidence="7 9" id="KW-0234">DNA repair</keyword>
<name>A0A9K3GEW3_9EUKA</name>
<feature type="domain" description="Histone chaperone RTT106/FACT complex subunit SPT16-like middle" evidence="12">
    <location>
        <begin position="223"/>
        <end position="312"/>
    </location>
</feature>
<dbReference type="OrthoDB" id="498543at2759"/>
<evidence type="ECO:0000256" key="8">
    <source>
        <dbReference type="ARBA" id="ARBA00023242"/>
    </source>
</evidence>
<evidence type="ECO:0000256" key="5">
    <source>
        <dbReference type="ARBA" id="ARBA00023015"/>
    </source>
</evidence>
<dbReference type="InterPro" id="IPR013719">
    <property type="entry name" value="RTT106/SPT16-like_middle_dom"/>
</dbReference>
<keyword evidence="3 9" id="KW-0235">DNA replication</keyword>
<protein>
    <recommendedName>
        <fullName evidence="9">FACT complex subunit SSRP1</fullName>
    </recommendedName>
</protein>
<gene>
    <name evidence="13" type="ORF">KIPB_000928</name>
</gene>
<keyword evidence="11" id="KW-0732">Signal</keyword>
<proteinExistence type="inferred from homology"/>
<evidence type="ECO:0000259" key="12">
    <source>
        <dbReference type="SMART" id="SM01287"/>
    </source>
</evidence>
<evidence type="ECO:0000256" key="2">
    <source>
        <dbReference type="ARBA" id="ARBA00022454"/>
    </source>
</evidence>
<accession>A0A9K3GEW3</accession>
<feature type="signal peptide" evidence="11">
    <location>
        <begin position="1"/>
        <end position="16"/>
    </location>
</feature>
<evidence type="ECO:0000313" key="13">
    <source>
        <dbReference type="EMBL" id="GIQ80172.1"/>
    </source>
</evidence>
<comment type="function">
    <text evidence="9">Component of the FACT complex, a general chromatin factor that acts to reorganize nucleosomes. The FACT complex is involved in multiple processes that require DNA as a template such as mRNA elongation, DNA replication and DNA repair. During transcription elongation the FACT complex acts as a histone chaperone that both destabilizes and restores nucleosomal structure. It facilitates the passage of RNA polymerase II and transcription by promoting the dissociation of one histone H2A-H2B dimer from the nucleosome, then subsequently promotes the reestablishment of the nucleosome following the passage of RNA polymerase II.</text>
</comment>
<organism evidence="13 14">
    <name type="scientific">Kipferlia bialata</name>
    <dbReference type="NCBI Taxonomy" id="797122"/>
    <lineage>
        <taxon>Eukaryota</taxon>
        <taxon>Metamonada</taxon>
        <taxon>Carpediemonas-like organisms</taxon>
        <taxon>Kipferlia</taxon>
    </lineage>
</organism>
<dbReference type="PRINTS" id="PR00887">
    <property type="entry name" value="SSRCOGNITION"/>
</dbReference>
<dbReference type="GO" id="GO:0042393">
    <property type="term" value="F:histone binding"/>
    <property type="evidence" value="ECO:0007669"/>
    <property type="project" value="TreeGrafter"/>
</dbReference>
<feature type="compositionally biased region" description="Basic residues" evidence="10">
    <location>
        <begin position="384"/>
        <end position="400"/>
    </location>
</feature>
<dbReference type="SMART" id="SM01287">
    <property type="entry name" value="Rtt106"/>
    <property type="match status" value="1"/>
</dbReference>
<dbReference type="InterPro" id="IPR050454">
    <property type="entry name" value="RTT106/SSRP1_HistChap/FACT"/>
</dbReference>
<dbReference type="EMBL" id="BDIP01000116">
    <property type="protein sequence ID" value="GIQ80172.1"/>
    <property type="molecule type" value="Genomic_DNA"/>
</dbReference>
<dbReference type="FunFam" id="2.30.29.150:FF:000001">
    <property type="entry name" value="Fact complex subunit ssrp1"/>
    <property type="match status" value="1"/>
</dbReference>
<evidence type="ECO:0000256" key="11">
    <source>
        <dbReference type="SAM" id="SignalP"/>
    </source>
</evidence>
<dbReference type="Gene3D" id="2.30.29.150">
    <property type="match status" value="1"/>
</dbReference>
<dbReference type="PANTHER" id="PTHR45849:SF1">
    <property type="entry name" value="FACT COMPLEX SUBUNIT SSRP1"/>
    <property type="match status" value="1"/>
</dbReference>
<dbReference type="Proteomes" id="UP000265618">
    <property type="component" value="Unassembled WGS sequence"/>
</dbReference>
<evidence type="ECO:0000256" key="10">
    <source>
        <dbReference type="SAM" id="MobiDB-lite"/>
    </source>
</evidence>
<dbReference type="Pfam" id="PF08512">
    <property type="entry name" value="Rttp106-like_middle"/>
    <property type="match status" value="1"/>
</dbReference>
<dbReference type="InterPro" id="IPR011993">
    <property type="entry name" value="PH-like_dom_sf"/>
</dbReference>
<dbReference type="Pfam" id="PF21103">
    <property type="entry name" value="PH1_SSRP1-like"/>
    <property type="match status" value="1"/>
</dbReference>
<comment type="subcellular location">
    <subcellularLocation>
        <location evidence="9">Nucleus</location>
    </subcellularLocation>
    <subcellularLocation>
        <location evidence="9">Chromosome</location>
    </subcellularLocation>
</comment>
<dbReference type="GO" id="GO:0006260">
    <property type="term" value="P:DNA replication"/>
    <property type="evidence" value="ECO:0007669"/>
    <property type="project" value="UniProtKB-KW"/>
</dbReference>
<keyword evidence="6 9" id="KW-0804">Transcription</keyword>
<sequence length="448" mass="50932">MPGALVVLILLSGGMCMTHDGMEVQEFRDRKELTLDVSLEGVKKGDIALRCIRFGAPPEQINDLHENLMERAQLNAEDRAYCEFKEIKLKRPRANYDIEFHKDFIVFRGKSVQFRVRYGAVSRVCLVEHPNQDRYVMDIGLTSSVALGKTRYDHLLLELTKDTIELDLNMPEEERETRFGRTELEGEAWEVFARVMKTFTSHRPVVPEHMLGKEGAFESASGMQSVKCMLGNEEGMLFPMPRALLFLYHPTLYLEYRSMARAEFQTRSGRTVQLTVSMRTDRLRHVFHNIDLSERDGLIQELKRKGVTVTEAQAPQQQSTVKQTLDHLQGYESDEEDDDFDIQEAEHETDEDDDDEDGASEDGAQGMDVSDVEDESPEEDGKPKKEKKAKAPRKRTKKAKPVLTRADVDMDISEGDMEVPDISTDDEPEAPASEVLDTLGTKRAKPSV</sequence>
<keyword evidence="8 9" id="KW-0539">Nucleus</keyword>
<dbReference type="Gene3D" id="2.30.29.30">
    <property type="entry name" value="Pleckstrin-homology domain (PH domain)/Phosphotyrosine-binding domain (PTB)"/>
    <property type="match status" value="1"/>
</dbReference>
<dbReference type="PANTHER" id="PTHR45849">
    <property type="entry name" value="FACT COMPLEX SUBUNIT SSRP1"/>
    <property type="match status" value="1"/>
</dbReference>
<dbReference type="SUPFAM" id="SSF50729">
    <property type="entry name" value="PH domain-like"/>
    <property type="match status" value="1"/>
</dbReference>
<evidence type="ECO:0000256" key="4">
    <source>
        <dbReference type="ARBA" id="ARBA00022763"/>
    </source>
</evidence>
<dbReference type="GO" id="GO:0003677">
    <property type="term" value="F:DNA binding"/>
    <property type="evidence" value="ECO:0007669"/>
    <property type="project" value="InterPro"/>
</dbReference>
<evidence type="ECO:0000256" key="7">
    <source>
        <dbReference type="ARBA" id="ARBA00023204"/>
    </source>
</evidence>
<keyword evidence="4 9" id="KW-0227">DNA damage</keyword>
<dbReference type="AlphaFoldDB" id="A0A9K3GEW3"/>
<evidence type="ECO:0000256" key="6">
    <source>
        <dbReference type="ARBA" id="ARBA00023163"/>
    </source>
</evidence>
<keyword evidence="14" id="KW-1185">Reference proteome</keyword>
<feature type="region of interest" description="Disordered" evidence="10">
    <location>
        <begin position="345"/>
        <end position="448"/>
    </location>
</feature>
<dbReference type="InterPro" id="IPR048993">
    <property type="entry name" value="SSRP1-like_PH1"/>
</dbReference>
<evidence type="ECO:0000313" key="14">
    <source>
        <dbReference type="Proteomes" id="UP000265618"/>
    </source>
</evidence>
<evidence type="ECO:0000256" key="3">
    <source>
        <dbReference type="ARBA" id="ARBA00022705"/>
    </source>
</evidence>
<dbReference type="InterPro" id="IPR000969">
    <property type="entry name" value="SSRP1/POB3"/>
</dbReference>
<feature type="chain" id="PRO_5039943452" description="FACT complex subunit SSRP1" evidence="11">
    <location>
        <begin position="17"/>
        <end position="448"/>
    </location>
</feature>
<dbReference type="GO" id="GO:0035101">
    <property type="term" value="C:FACT complex"/>
    <property type="evidence" value="ECO:0007669"/>
    <property type="project" value="TreeGrafter"/>
</dbReference>
<comment type="similarity">
    <text evidence="1 9">Belongs to the SSRP1 family.</text>
</comment>
<reference evidence="13 14" key="1">
    <citation type="journal article" date="2018" name="PLoS ONE">
        <title>The draft genome of Kipferlia bialata reveals reductive genome evolution in fornicate parasites.</title>
        <authorList>
            <person name="Tanifuji G."/>
            <person name="Takabayashi S."/>
            <person name="Kume K."/>
            <person name="Takagi M."/>
            <person name="Nakayama T."/>
            <person name="Kamikawa R."/>
            <person name="Inagaki Y."/>
            <person name="Hashimoto T."/>
        </authorList>
    </citation>
    <scope>NUCLEOTIDE SEQUENCE [LARGE SCALE GENOMIC DNA]</scope>
    <source>
        <strain evidence="13">NY0173</strain>
    </source>
</reference>
<keyword evidence="2 9" id="KW-0158">Chromosome</keyword>
<feature type="compositionally biased region" description="Acidic residues" evidence="10">
    <location>
        <begin position="345"/>
        <end position="360"/>
    </location>
</feature>
<dbReference type="GO" id="GO:0006281">
    <property type="term" value="P:DNA repair"/>
    <property type="evidence" value="ECO:0007669"/>
    <property type="project" value="UniProtKB-KW"/>
</dbReference>
<evidence type="ECO:0000256" key="1">
    <source>
        <dbReference type="ARBA" id="ARBA00010060"/>
    </source>
</evidence>
<dbReference type="GO" id="GO:0031491">
    <property type="term" value="F:nucleosome binding"/>
    <property type="evidence" value="ECO:0007669"/>
    <property type="project" value="TreeGrafter"/>
</dbReference>